<dbReference type="InterPro" id="IPR033881">
    <property type="entry name" value="vWA_BatA_type"/>
</dbReference>
<keyword evidence="1" id="KW-0472">Membrane</keyword>
<evidence type="ECO:0000313" key="4">
    <source>
        <dbReference type="Proteomes" id="UP001528823"/>
    </source>
</evidence>
<dbReference type="SMART" id="SM00327">
    <property type="entry name" value="VWA"/>
    <property type="match status" value="1"/>
</dbReference>
<dbReference type="SUPFAM" id="SSF53300">
    <property type="entry name" value="vWA-like"/>
    <property type="match status" value="1"/>
</dbReference>
<feature type="domain" description="VWFA" evidence="2">
    <location>
        <begin position="91"/>
        <end position="292"/>
    </location>
</feature>
<dbReference type="InterPro" id="IPR036465">
    <property type="entry name" value="vWFA_dom_sf"/>
</dbReference>
<sequence length="356" mass="39265">MFEFNWPWVLLLVPLPALVYWLTPPAKQQQAAIRVPFYQSLASATDVHQQSTQANRLQQLLVIFIWLLVLMALAQPRWVGKPISLPTSSRELMLAVDLSGSMEHQDLKLKGKQVDRLTVVKAVLQDFIARRKGDRLGLILFGSQAYLQAPMTYDLSTVTTLLDEALIGMAGKNTAIGDAVGLGVKQLRKRPTDSRVLILLTDGANTAGEVTPIQAAELAAKEGIKIYTIGVGADEMILPGVFGTSFGARRVNPSIDLDEKTLKAMADKTQGQYFRAKNSEELNKIYTLLDELEPVSQQDQTFRPSKSLYHWPLAAALLLSFGLTLSRLWPSLSNRLTATSTKQQSHADVANLLGNE</sequence>
<feature type="transmembrane region" description="Helical" evidence="1">
    <location>
        <begin position="60"/>
        <end position="79"/>
    </location>
</feature>
<dbReference type="EMBL" id="JAPMOU010000020">
    <property type="protein sequence ID" value="MDE1463401.1"/>
    <property type="molecule type" value="Genomic_DNA"/>
</dbReference>
<organism evidence="3 4">
    <name type="scientific">Spartinivicinus poritis</name>
    <dbReference type="NCBI Taxonomy" id="2994640"/>
    <lineage>
        <taxon>Bacteria</taxon>
        <taxon>Pseudomonadati</taxon>
        <taxon>Pseudomonadota</taxon>
        <taxon>Gammaproteobacteria</taxon>
        <taxon>Oceanospirillales</taxon>
        <taxon>Zooshikellaceae</taxon>
        <taxon>Spartinivicinus</taxon>
    </lineage>
</organism>
<feature type="transmembrane region" description="Helical" evidence="1">
    <location>
        <begin position="6"/>
        <end position="23"/>
    </location>
</feature>
<keyword evidence="4" id="KW-1185">Reference proteome</keyword>
<dbReference type="InterPro" id="IPR002035">
    <property type="entry name" value="VWF_A"/>
</dbReference>
<dbReference type="Proteomes" id="UP001528823">
    <property type="component" value="Unassembled WGS sequence"/>
</dbReference>
<dbReference type="PROSITE" id="PS50234">
    <property type="entry name" value="VWFA"/>
    <property type="match status" value="1"/>
</dbReference>
<dbReference type="RefSeq" id="WP_274689739.1">
    <property type="nucleotide sequence ID" value="NZ_JAPMOU010000020.1"/>
</dbReference>
<keyword evidence="1" id="KW-0812">Transmembrane</keyword>
<reference evidence="3 4" key="1">
    <citation type="submission" date="2022-11" db="EMBL/GenBank/DDBJ databases">
        <title>Spartinivicinus poritis sp. nov., isolated from scleractinian coral Porites lutea.</title>
        <authorList>
            <person name="Zhang G."/>
            <person name="Cai L."/>
            <person name="Wei Q."/>
        </authorList>
    </citation>
    <scope>NUCLEOTIDE SEQUENCE [LARGE SCALE GENOMIC DNA]</scope>
    <source>
        <strain evidence="3 4">A2-2</strain>
    </source>
</reference>
<dbReference type="CDD" id="cd01467">
    <property type="entry name" value="vWA_BatA_type"/>
    <property type="match status" value="1"/>
</dbReference>
<dbReference type="Pfam" id="PF00092">
    <property type="entry name" value="VWA"/>
    <property type="match status" value="1"/>
</dbReference>
<evidence type="ECO:0000259" key="2">
    <source>
        <dbReference type="PROSITE" id="PS50234"/>
    </source>
</evidence>
<dbReference type="PANTHER" id="PTHR22550">
    <property type="entry name" value="SPORE GERMINATION PROTEIN"/>
    <property type="match status" value="1"/>
</dbReference>
<gene>
    <name evidence="3" type="ORF">ORQ98_15670</name>
</gene>
<keyword evidence="1" id="KW-1133">Transmembrane helix</keyword>
<evidence type="ECO:0000313" key="3">
    <source>
        <dbReference type="EMBL" id="MDE1463401.1"/>
    </source>
</evidence>
<proteinExistence type="predicted"/>
<comment type="caution">
    <text evidence="3">The sequence shown here is derived from an EMBL/GenBank/DDBJ whole genome shotgun (WGS) entry which is preliminary data.</text>
</comment>
<evidence type="ECO:0000256" key="1">
    <source>
        <dbReference type="SAM" id="Phobius"/>
    </source>
</evidence>
<accession>A0ABT5UAJ1</accession>
<dbReference type="PANTHER" id="PTHR22550:SF18">
    <property type="entry name" value="VWFA DOMAIN-CONTAINING PROTEIN"/>
    <property type="match status" value="1"/>
</dbReference>
<dbReference type="Gene3D" id="3.40.50.410">
    <property type="entry name" value="von Willebrand factor, type A domain"/>
    <property type="match status" value="1"/>
</dbReference>
<protein>
    <submittedName>
        <fullName evidence="3">VWA domain-containing protein</fullName>
    </submittedName>
</protein>
<dbReference type="InterPro" id="IPR050768">
    <property type="entry name" value="UPF0353/GerABKA_families"/>
</dbReference>
<name>A0ABT5UAJ1_9GAMM</name>